<dbReference type="EMBL" id="WJXW01000004">
    <property type="protein sequence ID" value="KAF9737353.1"/>
    <property type="molecule type" value="Genomic_DNA"/>
</dbReference>
<dbReference type="Proteomes" id="UP000756921">
    <property type="component" value="Unassembled WGS sequence"/>
</dbReference>
<reference evidence="1" key="1">
    <citation type="journal article" date="2020" name="Mol. Plant Microbe Interact.">
        <title>Genome Sequence of the Biocontrol Agent Coniothyrium minitans strain Conio (IMI 134523).</title>
        <authorList>
            <person name="Patel D."/>
            <person name="Shittu T.A."/>
            <person name="Baroncelli R."/>
            <person name="Muthumeenakshi S."/>
            <person name="Osborne T.H."/>
            <person name="Janganan T.K."/>
            <person name="Sreenivasaprasad S."/>
        </authorList>
    </citation>
    <scope>NUCLEOTIDE SEQUENCE</scope>
    <source>
        <strain evidence="1">Conio</strain>
    </source>
</reference>
<keyword evidence="2" id="KW-1185">Reference proteome</keyword>
<comment type="caution">
    <text evidence="1">The sequence shown here is derived from an EMBL/GenBank/DDBJ whole genome shotgun (WGS) entry which is preliminary data.</text>
</comment>
<evidence type="ECO:0000313" key="2">
    <source>
        <dbReference type="Proteomes" id="UP000756921"/>
    </source>
</evidence>
<organism evidence="1 2">
    <name type="scientific">Paraphaeosphaeria minitans</name>
    <dbReference type="NCBI Taxonomy" id="565426"/>
    <lineage>
        <taxon>Eukaryota</taxon>
        <taxon>Fungi</taxon>
        <taxon>Dikarya</taxon>
        <taxon>Ascomycota</taxon>
        <taxon>Pezizomycotina</taxon>
        <taxon>Dothideomycetes</taxon>
        <taxon>Pleosporomycetidae</taxon>
        <taxon>Pleosporales</taxon>
        <taxon>Massarineae</taxon>
        <taxon>Didymosphaeriaceae</taxon>
        <taxon>Paraphaeosphaeria</taxon>
    </lineage>
</organism>
<gene>
    <name evidence="1" type="ORF">PMIN01_05132</name>
</gene>
<dbReference type="AlphaFoldDB" id="A0A9P6GLM3"/>
<accession>A0A9P6GLM3</accession>
<name>A0A9P6GLM3_9PLEO</name>
<evidence type="ECO:0000313" key="1">
    <source>
        <dbReference type="EMBL" id="KAF9737353.1"/>
    </source>
</evidence>
<proteinExistence type="predicted"/>
<sequence length="273" mass="30360">MDLDDDRVGPPPRDITYDNLGTRAHSVHPAMVMNGRPSSVRLAFLAAGQMSVQLERTAPASLRYVSARRNVPLPRVPRRRTKGRHPHVGDYQYARRMMDLNPPTHGTKGPELDAISTASVDGIKSHVTPRPFRIPLEGQRLDSFTGWKADRRSVAPIPCAGCWAERREWLGFMLKAGLGAQMECVVRGLKAELGAQIRCVGPRVGSWERSTPKLGERSYRCQIATSDELIVEDGEREQGLPSKGAWWQRAYACKHHSGPSLARCCSRVASQPY</sequence>
<protein>
    <submittedName>
        <fullName evidence="1">Uncharacterized protein</fullName>
    </submittedName>
</protein>